<keyword evidence="2 7" id="KW-0808">Transferase</keyword>
<dbReference type="CDD" id="cd01173">
    <property type="entry name" value="pyridoxal_pyridoxamine_kinase"/>
    <property type="match status" value="1"/>
</dbReference>
<dbReference type="InterPro" id="IPR004625">
    <property type="entry name" value="PyrdxlKinase"/>
</dbReference>
<evidence type="ECO:0000313" key="8">
    <source>
        <dbReference type="Proteomes" id="UP000544872"/>
    </source>
</evidence>
<name>A0A7W9ZCF2_NOVIT</name>
<keyword evidence="5" id="KW-0067">ATP-binding</keyword>
<dbReference type="PANTHER" id="PTHR10534">
    <property type="entry name" value="PYRIDOXAL KINASE"/>
    <property type="match status" value="1"/>
</dbReference>
<reference evidence="7 8" key="1">
    <citation type="submission" date="2020-08" db="EMBL/GenBank/DDBJ databases">
        <title>Genomic Encyclopedia of Type Strains, Phase IV (KMG-IV): sequencing the most valuable type-strain genomes for metagenomic binning, comparative biology and taxonomic classification.</title>
        <authorList>
            <person name="Goeker M."/>
        </authorList>
    </citation>
    <scope>NUCLEOTIDE SEQUENCE [LARGE SCALE GENOMIC DNA]</scope>
    <source>
        <strain evidence="7 8">DSM 11590</strain>
    </source>
</reference>
<dbReference type="RefSeq" id="WP_184259858.1">
    <property type="nucleotide sequence ID" value="NZ_JACIIX010000001.1"/>
</dbReference>
<dbReference type="GO" id="GO:0005524">
    <property type="term" value="F:ATP binding"/>
    <property type="evidence" value="ECO:0007669"/>
    <property type="project" value="UniProtKB-KW"/>
</dbReference>
<gene>
    <name evidence="7" type="ORF">FHS48_000059</name>
</gene>
<evidence type="ECO:0000259" key="6">
    <source>
        <dbReference type="Pfam" id="PF08543"/>
    </source>
</evidence>
<evidence type="ECO:0000256" key="2">
    <source>
        <dbReference type="ARBA" id="ARBA00022679"/>
    </source>
</evidence>
<keyword evidence="3" id="KW-0547">Nucleotide-binding</keyword>
<dbReference type="EC" id="2.7.1.35" evidence="1"/>
<dbReference type="GO" id="GO:0008478">
    <property type="term" value="F:pyridoxal kinase activity"/>
    <property type="evidence" value="ECO:0007669"/>
    <property type="project" value="UniProtKB-EC"/>
</dbReference>
<feature type="domain" description="Pyridoxamine kinase/Phosphomethylpyrimidine kinase" evidence="6">
    <location>
        <begin position="95"/>
        <end position="266"/>
    </location>
</feature>
<evidence type="ECO:0000256" key="4">
    <source>
        <dbReference type="ARBA" id="ARBA00022777"/>
    </source>
</evidence>
<comment type="caution">
    <text evidence="7">The sequence shown here is derived from an EMBL/GenBank/DDBJ whole genome shotgun (WGS) entry which is preliminary data.</text>
</comment>
<protein>
    <recommendedName>
        <fullName evidence="1">pyridoxal kinase</fullName>
        <ecNumber evidence="1">2.7.1.35</ecNumber>
    </recommendedName>
</protein>
<dbReference type="GO" id="GO:0009443">
    <property type="term" value="P:pyridoxal 5'-phosphate salvage"/>
    <property type="evidence" value="ECO:0007669"/>
    <property type="project" value="InterPro"/>
</dbReference>
<sequence length="290" mass="30570">MSRKRTVVSVQSHVAYGHVGNASAVFPLQRLGFEVWPVHTCQLSCRIGYPDVRGEAFTADHVGDILDGLAAAGHLGRASGLVSGYLGRAEIGGAILRAVQALHAGEGTGLYLCDPVMGDDDAHGQGRMYAAADIPDFMRLHLVPQADVVAPNRFELHLLTGLPVTTIAEAVTAARAVLAMGPRLVVGTSMPLPDRGEIGCLAVTAEEAWLVRTPRLTLPQPIHGTGDACAALMLGCLLNGEAPPQALSHAMSALYAVIDLTLRLGEIEPQLVAAQDLLPVPPKLFLPERL</sequence>
<keyword evidence="8" id="KW-1185">Reference proteome</keyword>
<dbReference type="AlphaFoldDB" id="A0A7W9ZCF2"/>
<dbReference type="Gene3D" id="3.40.1190.20">
    <property type="match status" value="1"/>
</dbReference>
<keyword evidence="4 7" id="KW-0418">Kinase</keyword>
<dbReference type="SUPFAM" id="SSF53613">
    <property type="entry name" value="Ribokinase-like"/>
    <property type="match status" value="1"/>
</dbReference>
<dbReference type="NCBIfam" id="TIGR00687">
    <property type="entry name" value="pyridox_kin"/>
    <property type="match status" value="1"/>
</dbReference>
<dbReference type="InterPro" id="IPR013749">
    <property type="entry name" value="PM/HMP-P_kinase-1"/>
</dbReference>
<evidence type="ECO:0000256" key="5">
    <source>
        <dbReference type="ARBA" id="ARBA00022840"/>
    </source>
</evidence>
<dbReference type="Pfam" id="PF08543">
    <property type="entry name" value="Phos_pyr_kin"/>
    <property type="match status" value="1"/>
</dbReference>
<organism evidence="7 8">
    <name type="scientific">Novispirillum itersonii</name>
    <name type="common">Aquaspirillum itersonii</name>
    <dbReference type="NCBI Taxonomy" id="189"/>
    <lineage>
        <taxon>Bacteria</taxon>
        <taxon>Pseudomonadati</taxon>
        <taxon>Pseudomonadota</taxon>
        <taxon>Alphaproteobacteria</taxon>
        <taxon>Rhodospirillales</taxon>
        <taxon>Novispirillaceae</taxon>
        <taxon>Novispirillum</taxon>
    </lineage>
</organism>
<accession>A0A7W9ZCF2</accession>
<evidence type="ECO:0000256" key="1">
    <source>
        <dbReference type="ARBA" id="ARBA00012104"/>
    </source>
</evidence>
<dbReference type="GO" id="GO:0005829">
    <property type="term" value="C:cytosol"/>
    <property type="evidence" value="ECO:0007669"/>
    <property type="project" value="TreeGrafter"/>
</dbReference>
<dbReference type="Proteomes" id="UP000544872">
    <property type="component" value="Unassembled WGS sequence"/>
</dbReference>
<evidence type="ECO:0000313" key="7">
    <source>
        <dbReference type="EMBL" id="MBB6208678.1"/>
    </source>
</evidence>
<proteinExistence type="predicted"/>
<dbReference type="EMBL" id="JACIIX010000001">
    <property type="protein sequence ID" value="MBB6208678.1"/>
    <property type="molecule type" value="Genomic_DNA"/>
</dbReference>
<dbReference type="InterPro" id="IPR029056">
    <property type="entry name" value="Ribokinase-like"/>
</dbReference>
<dbReference type="PANTHER" id="PTHR10534:SF2">
    <property type="entry name" value="PYRIDOXAL KINASE"/>
    <property type="match status" value="1"/>
</dbReference>
<evidence type="ECO:0000256" key="3">
    <source>
        <dbReference type="ARBA" id="ARBA00022741"/>
    </source>
</evidence>